<dbReference type="SUPFAM" id="SSF54534">
    <property type="entry name" value="FKBP-like"/>
    <property type="match status" value="1"/>
</dbReference>
<keyword evidence="4" id="KW-0143">Chaperone</keyword>
<accession>A0A831YCM3</accession>
<sequence length="286" mass="33188">MRKKISYVLIFIFAVLSLSKAEDLDGYQLFDKIVLVVNGEPVLKSDIDFAKEWYKISDQKAVEDKIIDSILLYQQARKTGISVSPNEVENAILSIAKANGFNDLETFKKELEKNGISYSKLKEFITRDLVANKFLRFYLREQITKGVVEGTLEDVKKIKIIFISKNREDYDQVVKKLQKELNKNNFSEYATRYSDDKFTAENGGLLGEVKKGDLAQELDKEVFSHKEGDIFKVDTQEGTYFIYIVAESRKLIPKEELTKEELEKLKKAYDLYLKKLREKAVIQRFE</sequence>
<evidence type="ECO:0000259" key="8">
    <source>
        <dbReference type="PROSITE" id="PS50198"/>
    </source>
</evidence>
<name>A0A831YCM3_9AQUI</name>
<dbReference type="Pfam" id="PF09312">
    <property type="entry name" value="SurA_N"/>
    <property type="match status" value="1"/>
</dbReference>
<evidence type="ECO:0000256" key="6">
    <source>
        <dbReference type="PROSITE-ProRule" id="PRU00278"/>
    </source>
</evidence>
<dbReference type="SUPFAM" id="SSF109998">
    <property type="entry name" value="Triger factor/SurA peptide-binding domain-like"/>
    <property type="match status" value="1"/>
</dbReference>
<dbReference type="Gene3D" id="3.10.50.40">
    <property type="match status" value="1"/>
</dbReference>
<protein>
    <submittedName>
        <fullName evidence="9">Peptidylprolyl isomerase</fullName>
    </submittedName>
</protein>
<dbReference type="Proteomes" id="UP000885621">
    <property type="component" value="Unassembled WGS sequence"/>
</dbReference>
<keyword evidence="1 7" id="KW-0732">Signal</keyword>
<evidence type="ECO:0000256" key="5">
    <source>
        <dbReference type="ARBA" id="ARBA00023235"/>
    </source>
</evidence>
<keyword evidence="3 6" id="KW-0697">Rotamase</keyword>
<reference evidence="9" key="1">
    <citation type="journal article" date="2020" name="mSystems">
        <title>Genome- and Community-Level Interaction Insights into Carbon Utilization and Element Cycling Functions of Hydrothermarchaeota in Hydrothermal Sediment.</title>
        <authorList>
            <person name="Zhou Z."/>
            <person name="Liu Y."/>
            <person name="Xu W."/>
            <person name="Pan J."/>
            <person name="Luo Z.H."/>
            <person name="Li M."/>
        </authorList>
    </citation>
    <scope>NUCLEOTIDE SEQUENCE [LARGE SCALE GENOMIC DNA]</scope>
    <source>
        <strain evidence="9">SpSt-1257</strain>
    </source>
</reference>
<dbReference type="InterPro" id="IPR027304">
    <property type="entry name" value="Trigger_fact/SurA_dom_sf"/>
</dbReference>
<dbReference type="EMBL" id="DSFC01000175">
    <property type="protein sequence ID" value="HEV09371.1"/>
    <property type="molecule type" value="Genomic_DNA"/>
</dbReference>
<comment type="caution">
    <text evidence="9">The sequence shown here is derived from an EMBL/GenBank/DDBJ whole genome shotgun (WGS) entry which is preliminary data.</text>
</comment>
<dbReference type="InterPro" id="IPR015391">
    <property type="entry name" value="SurA_N"/>
</dbReference>
<dbReference type="InterPro" id="IPR046357">
    <property type="entry name" value="PPIase_dom_sf"/>
</dbReference>
<dbReference type="Pfam" id="PF00639">
    <property type="entry name" value="Rotamase"/>
    <property type="match status" value="1"/>
</dbReference>
<dbReference type="PROSITE" id="PS50198">
    <property type="entry name" value="PPIC_PPIASE_2"/>
    <property type="match status" value="1"/>
</dbReference>
<evidence type="ECO:0000256" key="2">
    <source>
        <dbReference type="ARBA" id="ARBA00022764"/>
    </source>
</evidence>
<evidence type="ECO:0000256" key="3">
    <source>
        <dbReference type="ARBA" id="ARBA00023110"/>
    </source>
</evidence>
<dbReference type="GO" id="GO:0003755">
    <property type="term" value="F:peptidyl-prolyl cis-trans isomerase activity"/>
    <property type="evidence" value="ECO:0007669"/>
    <property type="project" value="UniProtKB-KW"/>
</dbReference>
<dbReference type="InterPro" id="IPR000297">
    <property type="entry name" value="PPIase_PpiC"/>
</dbReference>
<dbReference type="Gene3D" id="1.10.4030.10">
    <property type="entry name" value="Porin chaperone SurA, peptide-binding domain"/>
    <property type="match status" value="1"/>
</dbReference>
<proteinExistence type="predicted"/>
<dbReference type="PANTHER" id="PTHR47637">
    <property type="entry name" value="CHAPERONE SURA"/>
    <property type="match status" value="1"/>
</dbReference>
<feature type="chain" id="PRO_5033020030" evidence="7">
    <location>
        <begin position="22"/>
        <end position="286"/>
    </location>
</feature>
<dbReference type="AlphaFoldDB" id="A0A831YCM3"/>
<evidence type="ECO:0000256" key="4">
    <source>
        <dbReference type="ARBA" id="ARBA00023186"/>
    </source>
</evidence>
<evidence type="ECO:0000256" key="7">
    <source>
        <dbReference type="SAM" id="SignalP"/>
    </source>
</evidence>
<organism evidence="9">
    <name type="scientific">Sulfurihydrogenibium azorense</name>
    <dbReference type="NCBI Taxonomy" id="309806"/>
    <lineage>
        <taxon>Bacteria</taxon>
        <taxon>Pseudomonadati</taxon>
        <taxon>Aquificota</taxon>
        <taxon>Aquificia</taxon>
        <taxon>Aquificales</taxon>
        <taxon>Hydrogenothermaceae</taxon>
        <taxon>Sulfurihydrogenibium</taxon>
    </lineage>
</organism>
<feature type="signal peptide" evidence="7">
    <location>
        <begin position="1"/>
        <end position="21"/>
    </location>
</feature>
<keyword evidence="5 6" id="KW-0413">Isomerase</keyword>
<evidence type="ECO:0000313" key="9">
    <source>
        <dbReference type="EMBL" id="HEV09371.1"/>
    </source>
</evidence>
<keyword evidence="2" id="KW-0574">Periplasm</keyword>
<dbReference type="PANTHER" id="PTHR47637:SF1">
    <property type="entry name" value="CHAPERONE SURA"/>
    <property type="match status" value="1"/>
</dbReference>
<feature type="domain" description="PpiC" evidence="8">
    <location>
        <begin position="153"/>
        <end position="246"/>
    </location>
</feature>
<gene>
    <name evidence="9" type="ORF">ENO34_03100</name>
</gene>
<evidence type="ECO:0000256" key="1">
    <source>
        <dbReference type="ARBA" id="ARBA00022729"/>
    </source>
</evidence>
<dbReference type="InterPro" id="IPR050280">
    <property type="entry name" value="OMP_Chaperone_SurA"/>
</dbReference>